<sequence>EITRMWKEVRTEYKRLKKKIGFSDFSLILNIEHNIRKNYLGMLWYSTRPFGNTEFKRVYRWRDGTIGPLNGLLNFAGAELRSVATKYYSFPKVQY</sequence>
<dbReference type="AlphaFoldDB" id="X1FIN8"/>
<feature type="non-terminal residue" evidence="1">
    <location>
        <position position="1"/>
    </location>
</feature>
<gene>
    <name evidence="1" type="ORF">S01H4_65821</name>
</gene>
<proteinExistence type="predicted"/>
<name>X1FIN8_9ZZZZ</name>
<accession>X1FIN8</accession>
<evidence type="ECO:0000313" key="1">
    <source>
        <dbReference type="EMBL" id="GAH29259.1"/>
    </source>
</evidence>
<reference evidence="1" key="1">
    <citation type="journal article" date="2014" name="Front. Microbiol.">
        <title>High frequency of phylogenetically diverse reductive dehalogenase-homologous genes in deep subseafloor sedimentary metagenomes.</title>
        <authorList>
            <person name="Kawai M."/>
            <person name="Futagami T."/>
            <person name="Toyoda A."/>
            <person name="Takaki Y."/>
            <person name="Nishi S."/>
            <person name="Hori S."/>
            <person name="Arai W."/>
            <person name="Tsubouchi T."/>
            <person name="Morono Y."/>
            <person name="Uchiyama I."/>
            <person name="Ito T."/>
            <person name="Fujiyama A."/>
            <person name="Inagaki F."/>
            <person name="Takami H."/>
        </authorList>
    </citation>
    <scope>NUCLEOTIDE SEQUENCE</scope>
    <source>
        <strain evidence="1">Expedition CK06-06</strain>
    </source>
</reference>
<organism evidence="1">
    <name type="scientific">marine sediment metagenome</name>
    <dbReference type="NCBI Taxonomy" id="412755"/>
    <lineage>
        <taxon>unclassified sequences</taxon>
        <taxon>metagenomes</taxon>
        <taxon>ecological metagenomes</taxon>
    </lineage>
</organism>
<comment type="caution">
    <text evidence="1">The sequence shown here is derived from an EMBL/GenBank/DDBJ whole genome shotgun (WGS) entry which is preliminary data.</text>
</comment>
<feature type="non-terminal residue" evidence="1">
    <location>
        <position position="95"/>
    </location>
</feature>
<protein>
    <submittedName>
        <fullName evidence="1">Uncharacterized protein</fullName>
    </submittedName>
</protein>
<dbReference type="EMBL" id="BART01040441">
    <property type="protein sequence ID" value="GAH29259.1"/>
    <property type="molecule type" value="Genomic_DNA"/>
</dbReference>